<proteinExistence type="predicted"/>
<reference evidence="1 2" key="1">
    <citation type="submission" date="2020-04" db="EMBL/GenBank/DDBJ databases">
        <authorList>
            <person name="De Canck E."/>
        </authorList>
    </citation>
    <scope>NUCLEOTIDE SEQUENCE [LARGE SCALE GENOMIC DNA]</scope>
    <source>
        <strain evidence="1 2">LMG 28614</strain>
    </source>
</reference>
<name>A0A6S7D9E9_9BURK</name>
<evidence type="ECO:0000313" key="2">
    <source>
        <dbReference type="Proteomes" id="UP000494365"/>
    </source>
</evidence>
<protein>
    <recommendedName>
        <fullName evidence="3">Poly(3-hydroxybutyrate) depolymerase</fullName>
    </recommendedName>
</protein>
<organism evidence="1 2">
    <name type="scientific">Paraburkholderia ultramafica</name>
    <dbReference type="NCBI Taxonomy" id="1544867"/>
    <lineage>
        <taxon>Bacteria</taxon>
        <taxon>Pseudomonadati</taxon>
        <taxon>Pseudomonadota</taxon>
        <taxon>Betaproteobacteria</taxon>
        <taxon>Burkholderiales</taxon>
        <taxon>Burkholderiaceae</taxon>
        <taxon>Paraburkholderia</taxon>
    </lineage>
</organism>
<dbReference type="Proteomes" id="UP000494365">
    <property type="component" value="Unassembled WGS sequence"/>
</dbReference>
<gene>
    <name evidence="1" type="ORF">LMG28614_04950</name>
</gene>
<keyword evidence="2" id="KW-1185">Reference proteome</keyword>
<evidence type="ECO:0000313" key="1">
    <source>
        <dbReference type="EMBL" id="CAB3799365.1"/>
    </source>
</evidence>
<accession>A0A6S7D9E9</accession>
<sequence length="368" mass="38961">MKVIPYLFAIALSTPSTGSFGDPSTPQPLPALNIDISQTSVSGISSGGFMAVQLAVAYSSIIKGVGVVAAGPYYCSQNDLLIATSRCSCTIQPASACQVTLTSADVPKLVSFTKASSASHAIDDVANIAGQHIVTISGAADATVPPPVVNQLQAFYAALGVPAQNVSKIELADAGHTMPTMNYGVACAKSESPFIGKCRVDGAKQILGWIYGPDPLVPPSATTQKGRFVRFDQSRYLPASRPSSFTWMTGMDTTGWLYVPGACDAGASCRLHVALHGCEQGQDYLPLSPSPGGLFYGTTFVRHAGYAQWADNNRIVVLFPQAVSIPGINPYGCWDWWGYTDSHFADQQGVQMRAIRNMIEQLTSGVRP</sequence>
<dbReference type="PANTHER" id="PTHR42972:SF8">
    <property type="entry name" value="POLYHYDROXYBUTYRATE DEPOLYMERASE"/>
    <property type="match status" value="1"/>
</dbReference>
<dbReference type="PANTHER" id="PTHR42972">
    <property type="entry name" value="TOL-PAL SYSTEM PROTEIN TOLB"/>
    <property type="match status" value="1"/>
</dbReference>
<dbReference type="AlphaFoldDB" id="A0A6S7D9E9"/>
<evidence type="ECO:0008006" key="3">
    <source>
        <dbReference type="Google" id="ProtNLM"/>
    </source>
</evidence>
<dbReference type="Gene3D" id="3.40.50.1820">
    <property type="entry name" value="alpha/beta hydrolase"/>
    <property type="match status" value="2"/>
</dbReference>
<dbReference type="InterPro" id="IPR029058">
    <property type="entry name" value="AB_hydrolase_fold"/>
</dbReference>
<dbReference type="SUPFAM" id="SSF53474">
    <property type="entry name" value="alpha/beta-Hydrolases"/>
    <property type="match status" value="1"/>
</dbReference>
<dbReference type="EMBL" id="CADIKK010000026">
    <property type="protein sequence ID" value="CAB3799365.1"/>
    <property type="molecule type" value="Genomic_DNA"/>
</dbReference>
<dbReference type="RefSeq" id="WP_246279182.1">
    <property type="nucleotide sequence ID" value="NZ_CADIKK010000026.1"/>
</dbReference>